<organism evidence="1">
    <name type="scientific">uncultured marine thaumarchaeote SAT1000_27_H05</name>
    <dbReference type="NCBI Taxonomy" id="1456402"/>
    <lineage>
        <taxon>Archaea</taxon>
        <taxon>Nitrososphaerota</taxon>
        <taxon>environmental samples</taxon>
    </lineage>
</organism>
<sequence>MSNNSFQAFYEELKVLVEKFEKKQTQIKMESNLDFDSVKIFGEKMDSVTRAKIGVEDAAELAYTTAEHHPYWGVLYNCIEITKTILEKWHDEITPEQLDEMKWNLKEIQNAISNIENKIEK</sequence>
<accession>A0A075IC89</accession>
<name>A0A075IC89_9ARCH</name>
<dbReference type="AlphaFoldDB" id="A0A075IC89"/>
<protein>
    <submittedName>
        <fullName evidence="1">Uncharacterized protein</fullName>
    </submittedName>
</protein>
<evidence type="ECO:0000313" key="1">
    <source>
        <dbReference type="EMBL" id="AIF24362.1"/>
    </source>
</evidence>
<proteinExistence type="predicted"/>
<dbReference type="EMBL" id="KF901258">
    <property type="protein sequence ID" value="AIF24362.1"/>
    <property type="molecule type" value="Genomic_DNA"/>
</dbReference>
<reference evidence="1" key="1">
    <citation type="journal article" date="2014" name="Genome Biol. Evol.">
        <title>Pangenome evidence for extensive interdomain horizontal transfer affecting lineage core and shell genes in uncultured planktonic thaumarchaeota and euryarchaeota.</title>
        <authorList>
            <person name="Deschamps P."/>
            <person name="Zivanovic Y."/>
            <person name="Moreira D."/>
            <person name="Rodriguez-Valera F."/>
            <person name="Lopez-Garcia P."/>
        </authorList>
    </citation>
    <scope>NUCLEOTIDE SEQUENCE</scope>
</reference>